<dbReference type="InterPro" id="IPR007518">
    <property type="entry name" value="MINDY"/>
</dbReference>
<dbReference type="Pfam" id="PF04424">
    <property type="entry name" value="MINDY_DUB"/>
    <property type="match status" value="1"/>
</dbReference>
<feature type="domain" description="MINDY deubiquitinase" evidence="2">
    <location>
        <begin position="36"/>
        <end position="295"/>
    </location>
</feature>
<feature type="compositionally biased region" description="Basic residues" evidence="1">
    <location>
        <begin position="366"/>
        <end position="386"/>
    </location>
</feature>
<gene>
    <name evidence="3" type="ORF">WICPIJ_002806</name>
</gene>
<keyword evidence="4" id="KW-1185">Reference proteome</keyword>
<evidence type="ECO:0000256" key="1">
    <source>
        <dbReference type="SAM" id="MobiDB-lite"/>
    </source>
</evidence>
<dbReference type="PANTHER" id="PTHR18063:SF6">
    <property type="entry name" value="UBIQUITIN CARBOXYL-TERMINAL HYDROLASE"/>
    <property type="match status" value="1"/>
</dbReference>
<dbReference type="GO" id="GO:0004843">
    <property type="term" value="F:cysteine-type deubiquitinase activity"/>
    <property type="evidence" value="ECO:0007669"/>
    <property type="project" value="InterPro"/>
</dbReference>
<dbReference type="GO" id="GO:0071944">
    <property type="term" value="C:cell periphery"/>
    <property type="evidence" value="ECO:0007669"/>
    <property type="project" value="TreeGrafter"/>
</dbReference>
<evidence type="ECO:0000313" key="3">
    <source>
        <dbReference type="EMBL" id="KAH3686219.1"/>
    </source>
</evidence>
<protein>
    <recommendedName>
        <fullName evidence="2">MINDY deubiquitinase domain-containing protein</fullName>
    </recommendedName>
</protein>
<dbReference type="Proteomes" id="UP000774326">
    <property type="component" value="Unassembled WGS sequence"/>
</dbReference>
<sequence length="386" mass="43299">MNEHKGSNLISDEDYGYQSQPTTAAVAALQPLDISHFKTKKIQRNNQTLTILLQNSNGPCALLAIVNCLILAHSDIYQGLSQYVAYSEIVEVSELLKYLVEIIHTAHTLTAEEAEIVLQLLPTLNTGLSINPKFDGSFEQTRELLIFKAFGLQVAHGWIISPEADIDEYHTIIERYPSYESAQQCLIDAYDINERAATATPQELQIIEDSHKVRAYFAKCGTQLTEYGLSTLSRHLTPGQMYVFFRNNHFNTIVRDGMEIFQLLTDLGFAEKSEYVWESLLSINGTNNSFFKGDFQPIFVRESQLADDGGAAALHSYDQMEDEDRALAMAIQEEEDQRAAKALQKRYQKPNAAAEGQTEGQTAKKDSKKKGKKDKKGKKKSSCVIL</sequence>
<dbReference type="EMBL" id="JAEUBG010001548">
    <property type="protein sequence ID" value="KAH3686219.1"/>
    <property type="molecule type" value="Genomic_DNA"/>
</dbReference>
<organism evidence="3 4">
    <name type="scientific">Wickerhamomyces pijperi</name>
    <name type="common">Yeast</name>
    <name type="synonym">Pichia pijperi</name>
    <dbReference type="NCBI Taxonomy" id="599730"/>
    <lineage>
        <taxon>Eukaryota</taxon>
        <taxon>Fungi</taxon>
        <taxon>Dikarya</taxon>
        <taxon>Ascomycota</taxon>
        <taxon>Saccharomycotina</taxon>
        <taxon>Saccharomycetes</taxon>
        <taxon>Phaffomycetales</taxon>
        <taxon>Wickerhamomycetaceae</taxon>
        <taxon>Wickerhamomyces</taxon>
    </lineage>
</organism>
<accession>A0A9P8QB53</accession>
<dbReference type="GO" id="GO:0005829">
    <property type="term" value="C:cytosol"/>
    <property type="evidence" value="ECO:0007669"/>
    <property type="project" value="TreeGrafter"/>
</dbReference>
<dbReference type="InterPro" id="IPR033979">
    <property type="entry name" value="MINDY_domain"/>
</dbReference>
<dbReference type="OrthoDB" id="10261212at2759"/>
<dbReference type="GO" id="GO:0071108">
    <property type="term" value="P:protein K48-linked deubiquitination"/>
    <property type="evidence" value="ECO:0007669"/>
    <property type="project" value="TreeGrafter"/>
</dbReference>
<name>A0A9P8QB53_WICPI</name>
<dbReference type="PANTHER" id="PTHR18063">
    <property type="entry name" value="NF-E2 INDUCIBLE PROTEIN"/>
    <property type="match status" value="1"/>
</dbReference>
<reference evidence="3" key="2">
    <citation type="submission" date="2021-01" db="EMBL/GenBank/DDBJ databases">
        <authorList>
            <person name="Schikora-Tamarit M.A."/>
        </authorList>
    </citation>
    <scope>NUCLEOTIDE SEQUENCE</scope>
    <source>
        <strain evidence="3">CBS2887</strain>
    </source>
</reference>
<evidence type="ECO:0000259" key="2">
    <source>
        <dbReference type="Pfam" id="PF04424"/>
    </source>
</evidence>
<comment type="caution">
    <text evidence="3">The sequence shown here is derived from an EMBL/GenBank/DDBJ whole genome shotgun (WGS) entry which is preliminary data.</text>
</comment>
<dbReference type="GO" id="GO:1990380">
    <property type="term" value="F:K48-linked deubiquitinase activity"/>
    <property type="evidence" value="ECO:0007669"/>
    <property type="project" value="InterPro"/>
</dbReference>
<dbReference type="GO" id="GO:0016807">
    <property type="term" value="F:cysteine-type carboxypeptidase activity"/>
    <property type="evidence" value="ECO:0007669"/>
    <property type="project" value="TreeGrafter"/>
</dbReference>
<evidence type="ECO:0000313" key="4">
    <source>
        <dbReference type="Proteomes" id="UP000774326"/>
    </source>
</evidence>
<proteinExistence type="predicted"/>
<dbReference type="AlphaFoldDB" id="A0A9P8QB53"/>
<reference evidence="3" key="1">
    <citation type="journal article" date="2021" name="Open Biol.">
        <title>Shared evolutionary footprints suggest mitochondrial oxidative damage underlies multiple complex I losses in fungi.</title>
        <authorList>
            <person name="Schikora-Tamarit M.A."/>
            <person name="Marcet-Houben M."/>
            <person name="Nosek J."/>
            <person name="Gabaldon T."/>
        </authorList>
    </citation>
    <scope>NUCLEOTIDE SEQUENCE</scope>
    <source>
        <strain evidence="3">CBS2887</strain>
    </source>
</reference>
<feature type="region of interest" description="Disordered" evidence="1">
    <location>
        <begin position="339"/>
        <end position="386"/>
    </location>
</feature>